<dbReference type="EMBL" id="CP019948">
    <property type="protein sequence ID" value="ARN81558.1"/>
    <property type="molecule type" value="Genomic_DNA"/>
</dbReference>
<dbReference type="KEGG" id="mbry:B1812_11305"/>
<protein>
    <submittedName>
        <fullName evidence="1">Uncharacterized protein</fullName>
    </submittedName>
</protein>
<evidence type="ECO:0000313" key="2">
    <source>
        <dbReference type="Proteomes" id="UP000193978"/>
    </source>
</evidence>
<reference evidence="1 2" key="1">
    <citation type="submission" date="2017-02" db="EMBL/GenBank/DDBJ databases">
        <authorList>
            <person name="Peterson S.W."/>
        </authorList>
    </citation>
    <scope>NUCLEOTIDE SEQUENCE [LARGE SCALE GENOMIC DNA]</scope>
    <source>
        <strain evidence="1 2">S285</strain>
    </source>
</reference>
<proteinExistence type="predicted"/>
<sequence length="60" mass="6294">MEAVLSELAKHIGNAAAQINCLCATRQVAHFGVKIAFAEAQSLGFESSSAVKSTKPDSMK</sequence>
<dbReference type="Proteomes" id="UP000193978">
    <property type="component" value="Chromosome"/>
</dbReference>
<gene>
    <name evidence="1" type="ORF">B1812_11305</name>
</gene>
<accession>A0A1W6MVC4</accession>
<name>A0A1W6MVC4_9HYPH</name>
<keyword evidence="2" id="KW-1185">Reference proteome</keyword>
<dbReference type="AlphaFoldDB" id="A0A1W6MVC4"/>
<organism evidence="1 2">
    <name type="scientific">Methylocystis bryophila</name>
    <dbReference type="NCBI Taxonomy" id="655015"/>
    <lineage>
        <taxon>Bacteria</taxon>
        <taxon>Pseudomonadati</taxon>
        <taxon>Pseudomonadota</taxon>
        <taxon>Alphaproteobacteria</taxon>
        <taxon>Hyphomicrobiales</taxon>
        <taxon>Methylocystaceae</taxon>
        <taxon>Methylocystis</taxon>
    </lineage>
</organism>
<evidence type="ECO:0000313" key="1">
    <source>
        <dbReference type="EMBL" id="ARN81558.1"/>
    </source>
</evidence>